<dbReference type="Proteomes" id="UP000019222">
    <property type="component" value="Chromosome"/>
</dbReference>
<dbReference type="STRING" id="1224164.B843_03005"/>
<dbReference type="EMBL" id="CP004353">
    <property type="protein sequence ID" value="AHI21992.1"/>
    <property type="molecule type" value="Genomic_DNA"/>
</dbReference>
<evidence type="ECO:0000313" key="1">
    <source>
        <dbReference type="EMBL" id="AHI21992.1"/>
    </source>
</evidence>
<evidence type="ECO:0008006" key="3">
    <source>
        <dbReference type="Google" id="ProtNLM"/>
    </source>
</evidence>
<dbReference type="SUPFAM" id="SSF56801">
    <property type="entry name" value="Acetyl-CoA synthetase-like"/>
    <property type="match status" value="1"/>
</dbReference>
<dbReference type="AlphaFoldDB" id="W5XYI5"/>
<evidence type="ECO:0000313" key="2">
    <source>
        <dbReference type="Proteomes" id="UP000019222"/>
    </source>
</evidence>
<protein>
    <recommendedName>
        <fullName evidence="3">TIGR03089 family protein</fullName>
    </recommendedName>
</protein>
<dbReference type="NCBIfam" id="TIGR03089">
    <property type="entry name" value="TIGR03089 family protein"/>
    <property type="match status" value="1"/>
</dbReference>
<accession>W5XYI5</accession>
<keyword evidence="2" id="KW-1185">Reference proteome</keyword>
<name>W5XYI5_9CORY</name>
<organism evidence="1 2">
    <name type="scientific">Corynebacterium vitaeruminis DSM 20294</name>
    <dbReference type="NCBI Taxonomy" id="1224164"/>
    <lineage>
        <taxon>Bacteria</taxon>
        <taxon>Bacillati</taxon>
        <taxon>Actinomycetota</taxon>
        <taxon>Actinomycetes</taxon>
        <taxon>Mycobacteriales</taxon>
        <taxon>Corynebacteriaceae</taxon>
        <taxon>Corynebacterium</taxon>
    </lineage>
</organism>
<dbReference type="KEGG" id="cvt:B843_03005"/>
<dbReference type="eggNOG" id="COG0318">
    <property type="taxonomic scope" value="Bacteria"/>
</dbReference>
<dbReference type="InterPro" id="IPR017523">
    <property type="entry name" value="Rv3268"/>
</dbReference>
<dbReference type="RefSeq" id="WP_025252046.1">
    <property type="nucleotide sequence ID" value="NZ_CP004353.1"/>
</dbReference>
<reference evidence="1 2" key="1">
    <citation type="submission" date="2013-02" db="EMBL/GenBank/DDBJ databases">
        <title>The complete genome sequence of Corynebacterium vitaeruminis DSM 20294.</title>
        <authorList>
            <person name="Ruckert C."/>
            <person name="Albersmeier A."/>
            <person name="Kalinowski J."/>
        </authorList>
    </citation>
    <scope>NUCLEOTIDE SEQUENCE [LARGE SCALE GENOMIC DNA]</scope>
    <source>
        <strain evidence="2">ATCC 10234</strain>
    </source>
</reference>
<dbReference type="HOGENOM" id="CLU_076053_1_0_11"/>
<dbReference type="PATRIC" id="fig|1224164.3.peg.596"/>
<gene>
    <name evidence="1" type="ORF">B843_03005</name>
</gene>
<proteinExistence type="predicted"/>
<sequence>MNLLKSVLSADPAAPRLTIYDETAGFRLDFSAQTLDNWAAKVANMLREELDLEEGATVSCALPVSWQAATIVLGAYAAGVDVSFDPSAGEVLFISHDAAGDGDLVAYARSLGATGDVVAVTSDPMGRGVAETGGELGTGVIDFAPTVRFYGDQFFEPGPELADVVPAGATSPGARVLSCGWDSLEGLIAAVLDPIARGGSAVVVRGLAGPERVDKIAEAEKVTERI</sequence>